<keyword evidence="3" id="KW-1185">Reference proteome</keyword>
<feature type="region of interest" description="Disordered" evidence="1">
    <location>
        <begin position="25"/>
        <end position="62"/>
    </location>
</feature>
<sequence length="166" mass="17613">MKKVSFFLALGIVAMAAVFAGCTGTSPEATPTPTPVQTTTAVPTETTAAPSVQPEPTDEMPTNYRVKASAQKDPIDHMITVTFDGGMGQENVKEIKVTVTRSDGTTETQTMAKPSGKSLSTGESVEFAGTAQQDRIEVWATMDRPLGADGKTVFKIYDSALPLERP</sequence>
<dbReference type="EMBL" id="CP037968">
    <property type="protein sequence ID" value="QYZ78768.1"/>
    <property type="molecule type" value="Genomic_DNA"/>
</dbReference>
<dbReference type="OrthoDB" id="117298at2157"/>
<evidence type="ECO:0008006" key="4">
    <source>
        <dbReference type="Google" id="ProtNLM"/>
    </source>
</evidence>
<proteinExistence type="predicted"/>
<protein>
    <recommendedName>
        <fullName evidence="4">Lipoprotein</fullName>
    </recommendedName>
</protein>
<reference evidence="2" key="2">
    <citation type="submission" date="2019-03" db="EMBL/GenBank/DDBJ databases">
        <authorList>
            <person name="Chen S.-C."/>
            <person name="Wu S.-Y."/>
            <person name="Lai M.-C."/>
        </authorList>
    </citation>
    <scope>NUCLEOTIDE SEQUENCE</scope>
    <source>
        <strain evidence="2">ML15</strain>
    </source>
</reference>
<accession>A0A8G1A1M2</accession>
<evidence type="ECO:0000313" key="3">
    <source>
        <dbReference type="Proteomes" id="UP000826709"/>
    </source>
</evidence>
<evidence type="ECO:0000313" key="2">
    <source>
        <dbReference type="EMBL" id="QYZ78768.1"/>
    </source>
</evidence>
<name>A0A8G1A1M2_9EURY</name>
<evidence type="ECO:0000256" key="1">
    <source>
        <dbReference type="SAM" id="MobiDB-lite"/>
    </source>
</evidence>
<feature type="compositionally biased region" description="Low complexity" evidence="1">
    <location>
        <begin position="27"/>
        <end position="50"/>
    </location>
</feature>
<reference evidence="2" key="1">
    <citation type="journal article" date="2005" name="Int. J. Syst. Evol. Microbiol.">
        <title>Methanofollis formosanus sp. nov., isolated from a fish pond.</title>
        <authorList>
            <person name="Wu S.Y."/>
            <person name="Chen S.C."/>
            <person name="Lai M.C."/>
        </authorList>
    </citation>
    <scope>NUCLEOTIDE SEQUENCE</scope>
    <source>
        <strain evidence="2">ML15</strain>
    </source>
</reference>
<dbReference type="RefSeq" id="WP_220682534.1">
    <property type="nucleotide sequence ID" value="NZ_CP037968.1"/>
</dbReference>
<organism evidence="2 3">
    <name type="scientific">Methanofollis formosanus</name>
    <dbReference type="NCBI Taxonomy" id="299308"/>
    <lineage>
        <taxon>Archaea</taxon>
        <taxon>Methanobacteriati</taxon>
        <taxon>Methanobacteriota</taxon>
        <taxon>Stenosarchaea group</taxon>
        <taxon>Methanomicrobia</taxon>
        <taxon>Methanomicrobiales</taxon>
        <taxon>Methanomicrobiaceae</taxon>
        <taxon>Methanofollis</taxon>
    </lineage>
</organism>
<dbReference type="Proteomes" id="UP000826709">
    <property type="component" value="Chromosome"/>
</dbReference>
<dbReference type="KEGG" id="mfk:E2N92_04655"/>
<dbReference type="PROSITE" id="PS51257">
    <property type="entry name" value="PROKAR_LIPOPROTEIN"/>
    <property type="match status" value="1"/>
</dbReference>
<dbReference type="AlphaFoldDB" id="A0A8G1A1M2"/>
<gene>
    <name evidence="2" type="ORF">E2N92_04655</name>
</gene>
<feature type="region of interest" description="Disordered" evidence="1">
    <location>
        <begin position="100"/>
        <end position="123"/>
    </location>
</feature>